<name>A0A9P7JPA8_9AGAM</name>
<gene>
    <name evidence="2" type="ORF">F5147DRAFT_656933</name>
</gene>
<feature type="region of interest" description="Disordered" evidence="1">
    <location>
        <begin position="100"/>
        <end position="168"/>
    </location>
</feature>
<organism evidence="2 3">
    <name type="scientific">Suillus discolor</name>
    <dbReference type="NCBI Taxonomy" id="1912936"/>
    <lineage>
        <taxon>Eukaryota</taxon>
        <taxon>Fungi</taxon>
        <taxon>Dikarya</taxon>
        <taxon>Basidiomycota</taxon>
        <taxon>Agaricomycotina</taxon>
        <taxon>Agaricomycetes</taxon>
        <taxon>Agaricomycetidae</taxon>
        <taxon>Boletales</taxon>
        <taxon>Suillineae</taxon>
        <taxon>Suillaceae</taxon>
        <taxon>Suillus</taxon>
    </lineage>
</organism>
<dbReference type="GeneID" id="64696433"/>
<evidence type="ECO:0000256" key="1">
    <source>
        <dbReference type="SAM" id="MobiDB-lite"/>
    </source>
</evidence>
<protein>
    <submittedName>
        <fullName evidence="2">Uncharacterized protein</fullName>
    </submittedName>
</protein>
<sequence>MYSKNANFITNISKQILHSAKLQNRRCSPQGMAAVQVPPQSIFRHYRPDYEGPSKGRANGLLNGREQDFHRSLAIANSTTRRTRRTATTPTKRRARSLYLSDTGPYDSSDEDIDAPVTPPPIIRSLSRYVRSAKARPKPYERRDPSTVQRRYAASQLSPTDSGTLPDTQKGKVLLENRLQSLSPEAIAQAVITKRTDVEWRRMRALTTAWEIQAIEEQKRFLQMVLEDDGDTYVNAASEPRDTSLQGISRGNVDELDERLHFCVAVYKPDITSLAVGDKQLDLVEGMAHSLVNDCVDGDRLLDFTSLDDSEDQCGSGCESESIDSSRMSQDSVKSDETSDVIIVSITVTYNTDLA</sequence>
<keyword evidence="3" id="KW-1185">Reference proteome</keyword>
<dbReference type="OrthoDB" id="2682725at2759"/>
<dbReference type="Proteomes" id="UP000823399">
    <property type="component" value="Unassembled WGS sequence"/>
</dbReference>
<dbReference type="AlphaFoldDB" id="A0A9P7JPA8"/>
<evidence type="ECO:0000313" key="3">
    <source>
        <dbReference type="Proteomes" id="UP000823399"/>
    </source>
</evidence>
<evidence type="ECO:0000313" key="2">
    <source>
        <dbReference type="EMBL" id="KAG2095287.1"/>
    </source>
</evidence>
<feature type="compositionally biased region" description="Polar residues" evidence="1">
    <location>
        <begin position="155"/>
        <end position="167"/>
    </location>
</feature>
<comment type="caution">
    <text evidence="2">The sequence shown here is derived from an EMBL/GenBank/DDBJ whole genome shotgun (WGS) entry which is preliminary data.</text>
</comment>
<reference evidence="2" key="1">
    <citation type="journal article" date="2020" name="New Phytol.">
        <title>Comparative genomics reveals dynamic genome evolution in host specialist ectomycorrhizal fungi.</title>
        <authorList>
            <person name="Lofgren L.A."/>
            <person name="Nguyen N.H."/>
            <person name="Vilgalys R."/>
            <person name="Ruytinx J."/>
            <person name="Liao H.L."/>
            <person name="Branco S."/>
            <person name="Kuo A."/>
            <person name="LaButti K."/>
            <person name="Lipzen A."/>
            <person name="Andreopoulos W."/>
            <person name="Pangilinan J."/>
            <person name="Riley R."/>
            <person name="Hundley H."/>
            <person name="Na H."/>
            <person name="Barry K."/>
            <person name="Grigoriev I.V."/>
            <person name="Stajich J.E."/>
            <person name="Kennedy P.G."/>
        </authorList>
    </citation>
    <scope>NUCLEOTIDE SEQUENCE</scope>
    <source>
        <strain evidence="2">FC423</strain>
    </source>
</reference>
<accession>A0A9P7JPA8</accession>
<feature type="compositionally biased region" description="Polar residues" evidence="1">
    <location>
        <begin position="323"/>
        <end position="332"/>
    </location>
</feature>
<dbReference type="RefSeq" id="XP_041287802.1">
    <property type="nucleotide sequence ID" value="XM_041434174.1"/>
</dbReference>
<feature type="region of interest" description="Disordered" evidence="1">
    <location>
        <begin position="313"/>
        <end position="334"/>
    </location>
</feature>
<dbReference type="EMBL" id="JABBWM010000075">
    <property type="protein sequence ID" value="KAG2095287.1"/>
    <property type="molecule type" value="Genomic_DNA"/>
</dbReference>
<proteinExistence type="predicted"/>